<evidence type="ECO:0000256" key="7">
    <source>
        <dbReference type="ARBA" id="ARBA00022741"/>
    </source>
</evidence>
<feature type="modified residue" description="4-aspartylphosphate" evidence="12">
    <location>
        <position position="779"/>
    </location>
</feature>
<dbReference type="PRINTS" id="PR01033">
    <property type="entry name" value="PHYTOCHROME"/>
</dbReference>
<dbReference type="InterPro" id="IPR013654">
    <property type="entry name" value="PAS_2"/>
</dbReference>
<dbReference type="GO" id="GO:0006355">
    <property type="term" value="P:regulation of DNA-templated transcription"/>
    <property type="evidence" value="ECO:0007669"/>
    <property type="project" value="InterPro"/>
</dbReference>
<dbReference type="Proteomes" id="UP000537592">
    <property type="component" value="Unassembled WGS sequence"/>
</dbReference>
<evidence type="ECO:0000256" key="6">
    <source>
        <dbReference type="ARBA" id="ARBA00022679"/>
    </source>
</evidence>
<reference evidence="15 16" key="1">
    <citation type="submission" date="2020-08" db="EMBL/GenBank/DDBJ databases">
        <title>Genomic Encyclopedia of Type Strains, Phase IV (KMG-IV): sequencing the most valuable type-strain genomes for metagenomic binning, comparative biology and taxonomic classification.</title>
        <authorList>
            <person name="Goeker M."/>
        </authorList>
    </citation>
    <scope>NUCLEOTIDE SEQUENCE [LARGE SCALE GENOMIC DNA]</scope>
    <source>
        <strain evidence="15 16">DSM 28760</strain>
    </source>
</reference>
<dbReference type="SMART" id="SM00448">
    <property type="entry name" value="REC"/>
    <property type="match status" value="1"/>
</dbReference>
<comment type="caution">
    <text evidence="15">The sequence shown here is derived from an EMBL/GenBank/DDBJ whole genome shotgun (WGS) entry which is preliminary data.</text>
</comment>
<comment type="catalytic activity">
    <reaction evidence="1">
        <text>ATP + protein L-histidine = ADP + protein N-phospho-L-histidine.</text>
        <dbReference type="EC" id="2.7.13.3"/>
    </reaction>
</comment>
<keyword evidence="11" id="KW-0675">Receptor</keyword>
<dbReference type="SUPFAM" id="SSF55781">
    <property type="entry name" value="GAF domain-like"/>
    <property type="match status" value="2"/>
</dbReference>
<dbReference type="InterPro" id="IPR035965">
    <property type="entry name" value="PAS-like_dom_sf"/>
</dbReference>
<evidence type="ECO:0000259" key="13">
    <source>
        <dbReference type="PROSITE" id="PS50046"/>
    </source>
</evidence>
<evidence type="ECO:0000259" key="14">
    <source>
        <dbReference type="PROSITE" id="PS50110"/>
    </source>
</evidence>
<dbReference type="GO" id="GO:0005524">
    <property type="term" value="F:ATP binding"/>
    <property type="evidence" value="ECO:0007669"/>
    <property type="project" value="UniProtKB-KW"/>
</dbReference>
<dbReference type="PANTHER" id="PTHR41523:SF7">
    <property type="entry name" value="HISTIDINE KINASE"/>
    <property type="match status" value="1"/>
</dbReference>
<dbReference type="PIRSF" id="PIRSF036397">
    <property type="entry name" value="Bactrphtchrm_rec"/>
    <property type="match status" value="1"/>
</dbReference>
<evidence type="ECO:0000256" key="2">
    <source>
        <dbReference type="ARBA" id="ARBA00012438"/>
    </source>
</evidence>
<evidence type="ECO:0000256" key="8">
    <source>
        <dbReference type="ARBA" id="ARBA00022777"/>
    </source>
</evidence>
<dbReference type="InterPro" id="IPR036890">
    <property type="entry name" value="HATPase_C_sf"/>
</dbReference>
<dbReference type="SMART" id="SM00911">
    <property type="entry name" value="HWE_HK"/>
    <property type="match status" value="1"/>
</dbReference>
<dbReference type="InterPro" id="IPR016132">
    <property type="entry name" value="Phyto_chromo_attachment"/>
</dbReference>
<keyword evidence="10" id="KW-0157">Chromophore</keyword>
<feature type="domain" description="Phytochrome chromophore attachment site" evidence="13">
    <location>
        <begin position="146"/>
        <end position="303"/>
    </location>
</feature>
<dbReference type="PANTHER" id="PTHR41523">
    <property type="entry name" value="TWO-COMPONENT SYSTEM SENSOR PROTEIN"/>
    <property type="match status" value="1"/>
</dbReference>
<dbReference type="GO" id="GO:0009881">
    <property type="term" value="F:photoreceptor activity"/>
    <property type="evidence" value="ECO:0007669"/>
    <property type="project" value="UniProtKB-KW"/>
</dbReference>
<dbReference type="Gene3D" id="3.40.50.2300">
    <property type="match status" value="1"/>
</dbReference>
<dbReference type="Pfam" id="PF07536">
    <property type="entry name" value="HWE_HK"/>
    <property type="match status" value="1"/>
</dbReference>
<keyword evidence="5" id="KW-0716">Sensory transduction</keyword>
<dbReference type="SMART" id="SM00065">
    <property type="entry name" value="GAF"/>
    <property type="match status" value="1"/>
</dbReference>
<keyword evidence="9" id="KW-0067">ATP-binding</keyword>
<dbReference type="EC" id="2.7.13.3" evidence="2"/>
<dbReference type="InterPro" id="IPR003018">
    <property type="entry name" value="GAF"/>
</dbReference>
<gene>
    <name evidence="15" type="ORF">FHS81_000563</name>
</gene>
<dbReference type="InterPro" id="IPR011006">
    <property type="entry name" value="CheY-like_superfamily"/>
</dbReference>
<keyword evidence="6" id="KW-0808">Transferase</keyword>
<dbReference type="InterPro" id="IPR029016">
    <property type="entry name" value="GAF-like_dom_sf"/>
</dbReference>
<evidence type="ECO:0000256" key="1">
    <source>
        <dbReference type="ARBA" id="ARBA00000085"/>
    </source>
</evidence>
<protein>
    <recommendedName>
        <fullName evidence="2">histidine kinase</fullName>
        <ecNumber evidence="2">2.7.13.3</ecNumber>
    </recommendedName>
</protein>
<dbReference type="Gene3D" id="3.30.565.10">
    <property type="entry name" value="Histidine kinase-like ATPase, C-terminal domain"/>
    <property type="match status" value="1"/>
</dbReference>
<dbReference type="PROSITE" id="PS50046">
    <property type="entry name" value="PHYTOCHROME_2"/>
    <property type="match status" value="1"/>
</dbReference>
<accession>A0A7W5Z2B2</accession>
<proteinExistence type="predicted"/>
<dbReference type="InterPro" id="IPR043150">
    <property type="entry name" value="Phytochrome_PHY_sf"/>
</dbReference>
<keyword evidence="16" id="KW-1185">Reference proteome</keyword>
<dbReference type="Gene3D" id="3.30.450.40">
    <property type="match status" value="1"/>
</dbReference>
<dbReference type="InterPro" id="IPR001294">
    <property type="entry name" value="Phytochrome"/>
</dbReference>
<evidence type="ECO:0000256" key="9">
    <source>
        <dbReference type="ARBA" id="ARBA00022840"/>
    </source>
</evidence>
<keyword evidence="7" id="KW-0547">Nucleotide-binding</keyword>
<keyword evidence="3" id="KW-0600">Photoreceptor protein</keyword>
<name>A0A7W5Z2B2_9HYPH</name>
<dbReference type="Pfam" id="PF01590">
    <property type="entry name" value="GAF"/>
    <property type="match status" value="1"/>
</dbReference>
<dbReference type="SUPFAM" id="SSF52172">
    <property type="entry name" value="CheY-like"/>
    <property type="match status" value="1"/>
</dbReference>
<dbReference type="GO" id="GO:0004673">
    <property type="term" value="F:protein histidine kinase activity"/>
    <property type="evidence" value="ECO:0007669"/>
    <property type="project" value="UniProtKB-EC"/>
</dbReference>
<dbReference type="InterPro" id="IPR011102">
    <property type="entry name" value="Sig_transdc_His_kinase_HWE"/>
</dbReference>
<dbReference type="Pfam" id="PF00360">
    <property type="entry name" value="PHY"/>
    <property type="match status" value="1"/>
</dbReference>
<dbReference type="AlphaFoldDB" id="A0A7W5Z2B2"/>
<evidence type="ECO:0000256" key="12">
    <source>
        <dbReference type="PROSITE-ProRule" id="PRU00169"/>
    </source>
</evidence>
<keyword evidence="4 12" id="KW-0597">Phosphoprotein</keyword>
<dbReference type="InterPro" id="IPR001789">
    <property type="entry name" value="Sig_transdc_resp-reg_receiver"/>
</dbReference>
<evidence type="ECO:0000256" key="4">
    <source>
        <dbReference type="ARBA" id="ARBA00022553"/>
    </source>
</evidence>
<sequence length="850" mass="91674">MSSCDPVDLSNCDREPIHIPGSIQPHGAMLVCNRAGDRLLYASRNTADITGYEGDLIHGTVISDILGQQAAHDLRNAAAKASRPGAAGVVLGIVFPGVSGSLDATIHRHDDKTFIEIEPCVDDGRSARNALDLTRELIQRISLEQDLDAMARAGARLARAMLGYDRVMVYRFLHNGAGRVIAEAKAPHLGSFMGQHFPASDIPAQARRLYLVNPIRMISDAGYEPIPLAPPLNAGEKPVDMSFAQLRSVSPIHCEYLRNMGVAASLSISIIVDGQLWGLIACHHDSPKVTPMPLRIAAELFGHYFSLQIGAAERRASMLAAADARAQLDAIVSGLSVEGAIIERLAEHLPAFARLIECNGVALWMDNIWYGLGATPDREYARDLVHAARGEERRAIWATQEIRASFPLPDTGIAGVLAIPLSLTFDDYLFFFRNEEAHTVKWAGEPSKTPDKDGRLTPRGSFETWREDVKGRSMPWTAADLSVAEAVRTYLRDVILKQNELSAEERARTEQRRRILNDELNHRVKNIISLVKSIALQTGAAAATVSDYTASLEGRLLALANAHDQSLGGGGGGSIASLIDTEANFHRHEGSPERITISGPGVLLDNRAFGVLSLVIHEMITNAAKYGALSTPGGQLAISWRLKDDGDLELNWSESGGPPVATPKRVGFGTRLIRSSIEYDLRGTADLSFPPSGLVARFVIPAAHIEVGEPSPVEAVHTPSVKGSLEGLSILVVEDQGLIAMDAEETLRKLGAGDVRLAATIGEAEKVLDGFNPDIAVLDFNLGADTSETVADTLLERGIPLVFMTGYSDTLNIPERFRGIPMVRKPVNPESIAKQILHVLSGGSEIIGAE</sequence>
<evidence type="ECO:0000256" key="11">
    <source>
        <dbReference type="ARBA" id="ARBA00023170"/>
    </source>
</evidence>
<evidence type="ECO:0000313" key="16">
    <source>
        <dbReference type="Proteomes" id="UP000537592"/>
    </source>
</evidence>
<keyword evidence="8 15" id="KW-0418">Kinase</keyword>
<organism evidence="15 16">
    <name type="scientific">Pseudochelatococcus contaminans</name>
    <dbReference type="NCBI Taxonomy" id="1538103"/>
    <lineage>
        <taxon>Bacteria</taxon>
        <taxon>Pseudomonadati</taxon>
        <taxon>Pseudomonadota</taxon>
        <taxon>Alphaproteobacteria</taxon>
        <taxon>Hyphomicrobiales</taxon>
        <taxon>Chelatococcaceae</taxon>
        <taxon>Pseudochelatococcus</taxon>
    </lineage>
</organism>
<dbReference type="RefSeq" id="WP_183750496.1">
    <property type="nucleotide sequence ID" value="NZ_JACICC010000001.1"/>
</dbReference>
<dbReference type="GO" id="GO:0000160">
    <property type="term" value="P:phosphorelay signal transduction system"/>
    <property type="evidence" value="ECO:0007669"/>
    <property type="project" value="InterPro"/>
</dbReference>
<evidence type="ECO:0000256" key="5">
    <source>
        <dbReference type="ARBA" id="ARBA00022606"/>
    </source>
</evidence>
<dbReference type="EMBL" id="JACICC010000001">
    <property type="protein sequence ID" value="MBB3808509.1"/>
    <property type="molecule type" value="Genomic_DNA"/>
</dbReference>
<feature type="domain" description="Response regulatory" evidence="14">
    <location>
        <begin position="729"/>
        <end position="840"/>
    </location>
</feature>
<evidence type="ECO:0000256" key="3">
    <source>
        <dbReference type="ARBA" id="ARBA00022543"/>
    </source>
</evidence>
<dbReference type="Gene3D" id="3.30.450.270">
    <property type="match status" value="1"/>
</dbReference>
<dbReference type="PROSITE" id="PS50110">
    <property type="entry name" value="RESPONSE_REGULATORY"/>
    <property type="match status" value="1"/>
</dbReference>
<dbReference type="SUPFAM" id="SSF55785">
    <property type="entry name" value="PYP-like sensor domain (PAS domain)"/>
    <property type="match status" value="1"/>
</dbReference>
<dbReference type="Gene3D" id="3.30.450.20">
    <property type="entry name" value="PAS domain"/>
    <property type="match status" value="1"/>
</dbReference>
<dbReference type="Pfam" id="PF08446">
    <property type="entry name" value="PAS_2"/>
    <property type="match status" value="1"/>
</dbReference>
<dbReference type="GO" id="GO:0009584">
    <property type="term" value="P:detection of visible light"/>
    <property type="evidence" value="ECO:0007669"/>
    <property type="project" value="InterPro"/>
</dbReference>
<evidence type="ECO:0000256" key="10">
    <source>
        <dbReference type="ARBA" id="ARBA00022991"/>
    </source>
</evidence>
<evidence type="ECO:0000313" key="15">
    <source>
        <dbReference type="EMBL" id="MBB3808509.1"/>
    </source>
</evidence>
<dbReference type="InterPro" id="IPR013515">
    <property type="entry name" value="Phytochrome_cen-reg"/>
</dbReference>
<dbReference type="InterPro" id="IPR009219">
    <property type="entry name" value="Bactrphtchr_CheY"/>
</dbReference>